<accession>Q1IY37</accession>
<dbReference type="AlphaFoldDB" id="Q1IY37"/>
<evidence type="ECO:0000313" key="1">
    <source>
        <dbReference type="EMBL" id="ABF45847.1"/>
    </source>
</evidence>
<dbReference type="STRING" id="319795.Dgeo_1552"/>
<sequence length="325" mass="32510">MRSGKRRWMTVLALAGAAGGVAGAVNLDFGVAYHSGTSGWARVGVSDLALGRGTLTLGVSNRALEASVVQGFSLPPAGTVSARLEAAVTQQGGLRLAPGVSGTLGPVALNLAGTFFTAGATEIDPLAAWTLAPTDLRASGWNADLTARYRVSRSLIALASGGFGAQNQGSLGLEWRRDLTRTLPPAAGDDPGSAPTTETLGSLALRLGTRAGQGVLGVTGGLTYRAASGLTLALDALAGPESWGVTGSLNAPDLLGEGSMFALYVADEPWRQASAPLRVGAEVTVPAGPGTLGLAVRGGQWPGRAGGVGARVSYSFPLGGTPGTP</sequence>
<organism evidence="1 2">
    <name type="scientific">Deinococcus geothermalis (strain DSM 11300 / CIP 105573 / AG-3a)</name>
    <dbReference type="NCBI Taxonomy" id="319795"/>
    <lineage>
        <taxon>Bacteria</taxon>
        <taxon>Thermotogati</taxon>
        <taxon>Deinococcota</taxon>
        <taxon>Deinococci</taxon>
        <taxon>Deinococcales</taxon>
        <taxon>Deinococcaceae</taxon>
        <taxon>Deinococcus</taxon>
    </lineage>
</organism>
<keyword evidence="2" id="KW-1185">Reference proteome</keyword>
<evidence type="ECO:0000313" key="2">
    <source>
        <dbReference type="Proteomes" id="UP000002431"/>
    </source>
</evidence>
<reference evidence="1" key="1">
    <citation type="submission" date="2006-04" db="EMBL/GenBank/DDBJ databases">
        <title>Complete sequence of chromosome of Deinococcus geothermalis DSM 11300.</title>
        <authorList>
            <consortium name="US DOE Joint Genome Institute"/>
            <person name="Copeland A."/>
            <person name="Lucas S."/>
            <person name="Lapidus A."/>
            <person name="Barry K."/>
            <person name="Detter J.C."/>
            <person name="Glavina del Rio T."/>
            <person name="Hammon N."/>
            <person name="Israni S."/>
            <person name="Dalin E."/>
            <person name="Tice H."/>
            <person name="Pitluck S."/>
            <person name="Brettin T."/>
            <person name="Bruce D."/>
            <person name="Han C."/>
            <person name="Tapia R."/>
            <person name="Saunders E."/>
            <person name="Gilna P."/>
            <person name="Schmutz J."/>
            <person name="Larimer F."/>
            <person name="Land M."/>
            <person name="Hauser L."/>
            <person name="Kyrpides N."/>
            <person name="Kim E."/>
            <person name="Daly M.J."/>
            <person name="Fredrickson J.K."/>
            <person name="Makarova K.S."/>
            <person name="Gaidamakova E.K."/>
            <person name="Zhai M."/>
            <person name="Richardson P."/>
        </authorList>
    </citation>
    <scope>NUCLEOTIDE SEQUENCE</scope>
    <source>
        <strain evidence="1">DSM 11300</strain>
    </source>
</reference>
<dbReference type="HOGENOM" id="CLU_077100_0_0_0"/>
<proteinExistence type="predicted"/>
<dbReference type="Proteomes" id="UP000002431">
    <property type="component" value="Chromosome"/>
</dbReference>
<dbReference type="EMBL" id="CP000359">
    <property type="protein sequence ID" value="ABF45847.1"/>
    <property type="molecule type" value="Genomic_DNA"/>
</dbReference>
<name>Q1IY37_DEIGD</name>
<gene>
    <name evidence="1" type="ordered locus">Dgeo_1552</name>
</gene>
<dbReference type="KEGG" id="dge:Dgeo_1552"/>
<protein>
    <submittedName>
        <fullName evidence="1">Uncharacterized protein</fullName>
    </submittedName>
</protein>